<gene>
    <name evidence="1" type="ORF">SAMN05421781_0506</name>
</gene>
<sequence>MSEASLGEKYTILRENNILPVETTETMSQSKKEETVTERLMHWDLEHWDGMPLEPIHAETVEEYNKRKGEEHE</sequence>
<evidence type="ECO:0000313" key="2">
    <source>
        <dbReference type="Proteomes" id="UP000199488"/>
    </source>
</evidence>
<accession>A0A1H2QXF8</accession>
<dbReference type="RefSeq" id="WP_091610720.1">
    <property type="nucleotide sequence ID" value="NZ_FNNC01000001.1"/>
</dbReference>
<dbReference type="STRING" id="1122204.SAMN05421781_0506"/>
<organism evidence="1 2">
    <name type="scientific">Marinococcus luteus</name>
    <dbReference type="NCBI Taxonomy" id="1122204"/>
    <lineage>
        <taxon>Bacteria</taxon>
        <taxon>Bacillati</taxon>
        <taxon>Bacillota</taxon>
        <taxon>Bacilli</taxon>
        <taxon>Bacillales</taxon>
        <taxon>Bacillaceae</taxon>
        <taxon>Marinococcus</taxon>
    </lineage>
</organism>
<proteinExistence type="predicted"/>
<dbReference type="EMBL" id="FNNC01000001">
    <property type="protein sequence ID" value="SDW11853.1"/>
    <property type="molecule type" value="Genomic_DNA"/>
</dbReference>
<dbReference type="Proteomes" id="UP000199488">
    <property type="component" value="Unassembled WGS sequence"/>
</dbReference>
<evidence type="ECO:0000313" key="1">
    <source>
        <dbReference type="EMBL" id="SDW11853.1"/>
    </source>
</evidence>
<name>A0A1H2QXF8_9BACI</name>
<reference evidence="1 2" key="1">
    <citation type="submission" date="2016-10" db="EMBL/GenBank/DDBJ databases">
        <authorList>
            <person name="de Groot N.N."/>
        </authorList>
    </citation>
    <scope>NUCLEOTIDE SEQUENCE [LARGE SCALE GENOMIC DNA]</scope>
    <source>
        <strain evidence="1 2">DSM 23126</strain>
    </source>
</reference>
<keyword evidence="2" id="KW-1185">Reference proteome</keyword>
<dbReference type="AlphaFoldDB" id="A0A1H2QXF8"/>
<protein>
    <submittedName>
        <fullName evidence="1">Uncharacterized protein</fullName>
    </submittedName>
</protein>